<keyword evidence="4" id="KW-1185">Reference proteome</keyword>
<feature type="domain" description="DAGKc" evidence="2">
    <location>
        <begin position="130"/>
        <end position="256"/>
    </location>
</feature>
<gene>
    <name evidence="3" type="ORF">SLUN_36660</name>
</gene>
<dbReference type="PROSITE" id="PS50146">
    <property type="entry name" value="DAGK"/>
    <property type="match status" value="1"/>
</dbReference>
<protein>
    <submittedName>
        <fullName evidence="3">Diacylglycerol kinase</fullName>
    </submittedName>
</protein>
<dbReference type="KEGG" id="slk:SLUN_36660"/>
<dbReference type="GeneID" id="55660784"/>
<keyword evidence="1" id="KW-0472">Membrane</keyword>
<dbReference type="InterPro" id="IPR017438">
    <property type="entry name" value="ATP-NAD_kinase_N"/>
</dbReference>
<dbReference type="GO" id="GO:0016301">
    <property type="term" value="F:kinase activity"/>
    <property type="evidence" value="ECO:0007669"/>
    <property type="project" value="UniProtKB-KW"/>
</dbReference>
<organism evidence="3 4">
    <name type="scientific">Streptomyces lunaelactis</name>
    <dbReference type="NCBI Taxonomy" id="1535768"/>
    <lineage>
        <taxon>Bacteria</taxon>
        <taxon>Bacillati</taxon>
        <taxon>Actinomycetota</taxon>
        <taxon>Actinomycetes</taxon>
        <taxon>Kitasatosporales</taxon>
        <taxon>Streptomycetaceae</taxon>
        <taxon>Streptomyces</taxon>
    </lineage>
</organism>
<keyword evidence="3" id="KW-0418">Kinase</keyword>
<evidence type="ECO:0000313" key="3">
    <source>
        <dbReference type="EMBL" id="AVZ76897.1"/>
    </source>
</evidence>
<dbReference type="OrthoDB" id="3208200at2"/>
<proteinExistence type="predicted"/>
<keyword evidence="1" id="KW-1133">Transmembrane helix</keyword>
<dbReference type="RefSeq" id="WP_108154187.1">
    <property type="nucleotide sequence ID" value="NZ_CP026304.1"/>
</dbReference>
<keyword evidence="3" id="KW-0808">Transferase</keyword>
<evidence type="ECO:0000256" key="1">
    <source>
        <dbReference type="SAM" id="Phobius"/>
    </source>
</evidence>
<dbReference type="InterPro" id="IPR016064">
    <property type="entry name" value="NAD/diacylglycerol_kinase_sf"/>
</dbReference>
<dbReference type="Pfam" id="PF00781">
    <property type="entry name" value="DAGK_cat"/>
    <property type="match status" value="1"/>
</dbReference>
<dbReference type="Gene3D" id="2.60.200.40">
    <property type="match status" value="1"/>
</dbReference>
<accession>A0A2R4TCS0</accession>
<evidence type="ECO:0000313" key="4">
    <source>
        <dbReference type="Proteomes" id="UP000244201"/>
    </source>
</evidence>
<dbReference type="Gene3D" id="3.40.50.10330">
    <property type="entry name" value="Probable inorganic polyphosphate/atp-NAD kinase, domain 1"/>
    <property type="match status" value="1"/>
</dbReference>
<dbReference type="Proteomes" id="UP000244201">
    <property type="component" value="Chromosome"/>
</dbReference>
<reference evidence="3 4" key="1">
    <citation type="submission" date="2018-01" db="EMBL/GenBank/DDBJ databases">
        <title>Complete genome sequence of Streptomyces lunaelactis MM109T, a Ferroverdin A producer isolated from cave moonmilk deposits.</title>
        <authorList>
            <person name="Naome A."/>
            <person name="Martinet L."/>
            <person name="Maciejewska M."/>
            <person name="Anderssen S."/>
            <person name="Adam D."/>
            <person name="Tenconi E."/>
            <person name="Deflandre B."/>
            <person name="Arguelles-Arias A."/>
            <person name="Calusinska M."/>
            <person name="Copieters W."/>
            <person name="Karim L."/>
            <person name="Hanikenne M."/>
            <person name="Baurain D."/>
            <person name="van Wezel G."/>
            <person name="Smargiasso N."/>
            <person name="de Pauw E."/>
            <person name="Delfosse P."/>
            <person name="Rigali S."/>
        </authorList>
    </citation>
    <scope>NUCLEOTIDE SEQUENCE [LARGE SCALE GENOMIC DNA]</scope>
    <source>
        <strain evidence="3 4">MM109</strain>
    </source>
</reference>
<dbReference type="AlphaFoldDB" id="A0A2R4TCS0"/>
<feature type="transmembrane region" description="Helical" evidence="1">
    <location>
        <begin position="44"/>
        <end position="62"/>
    </location>
</feature>
<sequence length="459" mass="47882">MTDHDRPGRPRPVERLAAFIALAALPVAMATLIVGAVMNWEATVAAVAALLVGVTAGWHAVSRKGMRRALAGLGAALALALLVAVGFLTDLSLPRLALVLVLAALSAAAARVALRRRGGSVEAARGPAAKPARPVLLMNPKSGGGKVERFGLVDECSRRGIGAVLLKPGEDLRELAEQAIARGADAIGMAGGDGSQAIVAEVAARHDIPHVVVPTGTRNHLALDLGLDRDDVVGALDAFVDGVERRIDLATVNGRVFVNNASLGLYARVVQSPQYRDAKLKTAAETLPDLLGPDAVPPDLRFTGPDGAPYPTAQLILVSNGPYQLDRLEGRGTRERMDSGRLGVVTLTIRDTAEAVRFTTLQAAGQVRRFPGWRQWTAERFEVRSGAPVAIGVDGEALTLEPPIVFATLPGALRLRLPRHAVGISPAGRAVHLLSRSTVAALAAVCLGRPADGHNTAGA</sequence>
<dbReference type="InterPro" id="IPR001206">
    <property type="entry name" value="Diacylglycerol_kinase_cat_dom"/>
</dbReference>
<name>A0A2R4TCS0_9ACTN</name>
<feature type="transmembrane region" description="Helical" evidence="1">
    <location>
        <begin position="69"/>
        <end position="89"/>
    </location>
</feature>
<dbReference type="SUPFAM" id="SSF111331">
    <property type="entry name" value="NAD kinase/diacylglycerol kinase-like"/>
    <property type="match status" value="1"/>
</dbReference>
<feature type="transmembrane region" description="Helical" evidence="1">
    <location>
        <begin position="16"/>
        <end position="38"/>
    </location>
</feature>
<dbReference type="EMBL" id="CP026304">
    <property type="protein sequence ID" value="AVZ76897.1"/>
    <property type="molecule type" value="Genomic_DNA"/>
</dbReference>
<evidence type="ECO:0000259" key="2">
    <source>
        <dbReference type="PROSITE" id="PS50146"/>
    </source>
</evidence>
<keyword evidence="1" id="KW-0812">Transmembrane</keyword>